<organism evidence="1 2">
    <name type="scientific">Paraglaciecola psychrophila 170</name>
    <dbReference type="NCBI Taxonomy" id="1129794"/>
    <lineage>
        <taxon>Bacteria</taxon>
        <taxon>Pseudomonadati</taxon>
        <taxon>Pseudomonadota</taxon>
        <taxon>Gammaproteobacteria</taxon>
        <taxon>Alteromonadales</taxon>
        <taxon>Alteromonadaceae</taxon>
        <taxon>Paraglaciecola</taxon>
    </lineage>
</organism>
<dbReference type="KEGG" id="gps:C427_0211"/>
<accession>K7A692</accession>
<sequence>MLFLFVFYFYFAYLSRLKSLGKYMVCSQNSKLILRLLKDSVYEIP</sequence>
<dbReference type="STRING" id="1129794.C427_0211"/>
<dbReference type="AlphaFoldDB" id="K7A692"/>
<proteinExistence type="predicted"/>
<dbReference type="PATRIC" id="fig|1129794.4.peg.204"/>
<evidence type="ECO:0000313" key="2">
    <source>
        <dbReference type="Proteomes" id="UP000011864"/>
    </source>
</evidence>
<name>K7A692_9ALTE</name>
<evidence type="ECO:0000313" key="1">
    <source>
        <dbReference type="EMBL" id="AGH42321.1"/>
    </source>
</evidence>
<reference evidence="1 2" key="1">
    <citation type="journal article" date="2013" name="Genome Announc.">
        <title>Complete Genome Sequence of Glaciecola psychrophila Strain 170T.</title>
        <authorList>
            <person name="Yin J."/>
            <person name="Chen J."/>
            <person name="Liu G."/>
            <person name="Yu Y."/>
            <person name="Song L."/>
            <person name="Wang X."/>
            <person name="Qu X."/>
        </authorList>
    </citation>
    <scope>NUCLEOTIDE SEQUENCE [LARGE SCALE GENOMIC DNA]</scope>
    <source>
        <strain evidence="1 2">170</strain>
    </source>
</reference>
<keyword evidence="2" id="KW-1185">Reference proteome</keyword>
<protein>
    <submittedName>
        <fullName evidence="1">Uncharacterized protein</fullName>
    </submittedName>
</protein>
<dbReference type="HOGENOM" id="CLU_3203086_0_0_6"/>
<gene>
    <name evidence="1" type="ORF">C427_0211</name>
</gene>
<dbReference type="EMBL" id="CP003837">
    <property type="protein sequence ID" value="AGH42321.1"/>
    <property type="molecule type" value="Genomic_DNA"/>
</dbReference>
<dbReference type="Proteomes" id="UP000011864">
    <property type="component" value="Chromosome"/>
</dbReference>